<keyword evidence="2" id="KW-1185">Reference proteome</keyword>
<gene>
    <name evidence="1" type="ORF">CA85_39560</name>
</gene>
<evidence type="ECO:0000313" key="2">
    <source>
        <dbReference type="Proteomes" id="UP000318053"/>
    </source>
</evidence>
<dbReference type="Proteomes" id="UP000318053">
    <property type="component" value="Unassembled WGS sequence"/>
</dbReference>
<proteinExistence type="predicted"/>
<dbReference type="EMBL" id="SJPK01000011">
    <property type="protein sequence ID" value="TWT59260.1"/>
    <property type="molecule type" value="Genomic_DNA"/>
</dbReference>
<dbReference type="AlphaFoldDB" id="A0A5C5X8J9"/>
<dbReference type="OrthoDB" id="6398375at2"/>
<name>A0A5C5X8J9_9BACT</name>
<dbReference type="SUPFAM" id="SSF55811">
    <property type="entry name" value="Nudix"/>
    <property type="match status" value="1"/>
</dbReference>
<evidence type="ECO:0008006" key="3">
    <source>
        <dbReference type="Google" id="ProtNLM"/>
    </source>
</evidence>
<reference evidence="1 2" key="1">
    <citation type="submission" date="2019-02" db="EMBL/GenBank/DDBJ databases">
        <title>Deep-cultivation of Planctomycetes and their phenomic and genomic characterization uncovers novel biology.</title>
        <authorList>
            <person name="Wiegand S."/>
            <person name="Jogler M."/>
            <person name="Boedeker C."/>
            <person name="Pinto D."/>
            <person name="Vollmers J."/>
            <person name="Rivas-Marin E."/>
            <person name="Kohn T."/>
            <person name="Peeters S.H."/>
            <person name="Heuer A."/>
            <person name="Rast P."/>
            <person name="Oberbeckmann S."/>
            <person name="Bunk B."/>
            <person name="Jeske O."/>
            <person name="Meyerdierks A."/>
            <person name="Storesund J.E."/>
            <person name="Kallscheuer N."/>
            <person name="Luecker S."/>
            <person name="Lage O.M."/>
            <person name="Pohl T."/>
            <person name="Merkel B.J."/>
            <person name="Hornburger P."/>
            <person name="Mueller R.-W."/>
            <person name="Bruemmer F."/>
            <person name="Labrenz M."/>
            <person name="Spormann A.M."/>
            <person name="Op Den Camp H."/>
            <person name="Overmann J."/>
            <person name="Amann R."/>
            <person name="Jetten M.S.M."/>
            <person name="Mascher T."/>
            <person name="Medema M.H."/>
            <person name="Devos D.P."/>
            <person name="Kaster A.-K."/>
            <person name="Ovreas L."/>
            <person name="Rohde M."/>
            <person name="Galperin M.Y."/>
            <person name="Jogler C."/>
        </authorList>
    </citation>
    <scope>NUCLEOTIDE SEQUENCE [LARGE SCALE GENOMIC DNA]</scope>
    <source>
        <strain evidence="1 2">CA85</strain>
    </source>
</reference>
<protein>
    <recommendedName>
        <fullName evidence="3">Nudix hydrolase domain-containing protein</fullName>
    </recommendedName>
</protein>
<accession>A0A5C5X8J9</accession>
<evidence type="ECO:0000313" key="1">
    <source>
        <dbReference type="EMBL" id="TWT59260.1"/>
    </source>
</evidence>
<comment type="caution">
    <text evidence="1">The sequence shown here is derived from an EMBL/GenBank/DDBJ whole genome shotgun (WGS) entry which is preliminary data.</text>
</comment>
<dbReference type="RefSeq" id="WP_146392848.1">
    <property type="nucleotide sequence ID" value="NZ_SJPK01000011.1"/>
</dbReference>
<dbReference type="Gene3D" id="3.90.79.10">
    <property type="entry name" value="Nucleoside Triphosphate Pyrophosphohydrolase"/>
    <property type="match status" value="1"/>
</dbReference>
<organism evidence="1 2">
    <name type="scientific">Allorhodopirellula solitaria</name>
    <dbReference type="NCBI Taxonomy" id="2527987"/>
    <lineage>
        <taxon>Bacteria</taxon>
        <taxon>Pseudomonadati</taxon>
        <taxon>Planctomycetota</taxon>
        <taxon>Planctomycetia</taxon>
        <taxon>Pirellulales</taxon>
        <taxon>Pirellulaceae</taxon>
        <taxon>Allorhodopirellula</taxon>
    </lineage>
</organism>
<sequence>MSEEHILVIPADLITSLGHLEGFEVDVDRFLVPILASDRLSYRPRAAMETDPSFKQLIPYVVMQWTDPNDGLVRVFTYTRGGGSGESRLHAKRSIGVGGHISQEDADGDEDPYLTGMRRELDEEVTIECDYTDQREGLLYDPSNEVGRVHLGVIHRFTLEQPSVTSNEAELADGEFLTVAELRSQYDALETWSQLCLDALFPENH</sequence>
<dbReference type="InterPro" id="IPR015797">
    <property type="entry name" value="NUDIX_hydrolase-like_dom_sf"/>
</dbReference>